<organism evidence="2 3">
    <name type="scientific">Oryza sativa subsp. japonica</name>
    <name type="common">Rice</name>
    <dbReference type="NCBI Taxonomy" id="39947"/>
    <lineage>
        <taxon>Eukaryota</taxon>
        <taxon>Viridiplantae</taxon>
        <taxon>Streptophyta</taxon>
        <taxon>Embryophyta</taxon>
        <taxon>Tracheophyta</taxon>
        <taxon>Spermatophyta</taxon>
        <taxon>Magnoliopsida</taxon>
        <taxon>Liliopsida</taxon>
        <taxon>Poales</taxon>
        <taxon>Poaceae</taxon>
        <taxon>BOP clade</taxon>
        <taxon>Oryzoideae</taxon>
        <taxon>Oryzeae</taxon>
        <taxon>Oryzinae</taxon>
        <taxon>Oryza</taxon>
        <taxon>Oryza sativa</taxon>
    </lineage>
</organism>
<feature type="compositionally biased region" description="Low complexity" evidence="1">
    <location>
        <begin position="32"/>
        <end position="43"/>
    </location>
</feature>
<gene>
    <name evidence="2" type="ordered locus">Os02g0304701</name>
    <name evidence="2" type="ORF">OSNPB_020304701</name>
</gene>
<reference evidence="2 3" key="3">
    <citation type="journal article" date="2013" name="Rice">
        <title>Improvement of the Oryza sativa Nipponbare reference genome using next generation sequence and optical map data.</title>
        <authorList>
            <person name="Kawahara Y."/>
            <person name="de la Bastide M."/>
            <person name="Hamilton J.P."/>
            <person name="Kanamori H."/>
            <person name="McCombie W.R."/>
            <person name="Ouyang S."/>
            <person name="Schwartz D.C."/>
            <person name="Tanaka T."/>
            <person name="Wu J."/>
            <person name="Zhou S."/>
            <person name="Childs K.L."/>
            <person name="Davidson R.M."/>
            <person name="Lin H."/>
            <person name="Quesada-Ocampo L."/>
            <person name="Vaillancourt B."/>
            <person name="Sakai H."/>
            <person name="Lee S.S."/>
            <person name="Kim J."/>
            <person name="Numa H."/>
            <person name="Itoh T."/>
            <person name="Buell C.R."/>
            <person name="Matsumoto T."/>
        </authorList>
    </citation>
    <scope>NUCLEOTIDE SEQUENCE [LARGE SCALE GENOMIC DNA]</scope>
    <source>
        <strain evidence="3">cv. Nipponbare</strain>
    </source>
</reference>
<evidence type="ECO:0000313" key="2">
    <source>
        <dbReference type="EMBL" id="BAS78278.1"/>
    </source>
</evidence>
<name>A0A0P0VI13_ORYSJ</name>
<dbReference type="Proteomes" id="UP000059680">
    <property type="component" value="Chromosome 2"/>
</dbReference>
<sequence length="141" mass="14927">MNSHACNYPFNHCFVNSCEGCAALRRSLSRTTSSRRSTAAITAARRRRTAPSRSCTGRSGSRPSPLPASRRSSRSTAAAAGARPRRSRRWAWGTRGRASSSSPWAGARGSLRLLRQGDAGPSSTSVGAALRVRARWGPGGG</sequence>
<reference evidence="2 3" key="2">
    <citation type="journal article" date="2013" name="Plant Cell Physiol.">
        <title>Rice Annotation Project Database (RAP-DB): an integrative and interactive database for rice genomics.</title>
        <authorList>
            <person name="Sakai H."/>
            <person name="Lee S.S."/>
            <person name="Tanaka T."/>
            <person name="Numa H."/>
            <person name="Kim J."/>
            <person name="Kawahara Y."/>
            <person name="Wakimoto H."/>
            <person name="Yang C.C."/>
            <person name="Iwamoto M."/>
            <person name="Abe T."/>
            <person name="Yamada Y."/>
            <person name="Muto A."/>
            <person name="Inokuchi H."/>
            <person name="Ikemura T."/>
            <person name="Matsumoto T."/>
            <person name="Sasaki T."/>
            <person name="Itoh T."/>
        </authorList>
    </citation>
    <scope>NUCLEOTIDE SEQUENCE [LARGE SCALE GENOMIC DNA]</scope>
    <source>
        <strain evidence="3">cv. Nipponbare</strain>
    </source>
</reference>
<keyword evidence="3" id="KW-1185">Reference proteome</keyword>
<evidence type="ECO:0000256" key="1">
    <source>
        <dbReference type="SAM" id="MobiDB-lite"/>
    </source>
</evidence>
<feature type="region of interest" description="Disordered" evidence="1">
    <location>
        <begin position="32"/>
        <end position="141"/>
    </location>
</feature>
<proteinExistence type="predicted"/>
<accession>A0A0P0VI13</accession>
<feature type="compositionally biased region" description="Low complexity" evidence="1">
    <location>
        <begin position="90"/>
        <end position="99"/>
    </location>
</feature>
<dbReference type="PaxDb" id="39947-A0A0P0VI13"/>
<feature type="compositionally biased region" description="Low complexity" evidence="1">
    <location>
        <begin position="51"/>
        <end position="82"/>
    </location>
</feature>
<dbReference type="InParanoid" id="A0A0P0VI13"/>
<evidence type="ECO:0000313" key="3">
    <source>
        <dbReference type="Proteomes" id="UP000059680"/>
    </source>
</evidence>
<protein>
    <submittedName>
        <fullName evidence="2">Os02g0304701 protein</fullName>
    </submittedName>
</protein>
<dbReference type="AlphaFoldDB" id="A0A0P0VI13"/>
<dbReference type="EMBL" id="AP014958">
    <property type="protein sequence ID" value="BAS78278.1"/>
    <property type="molecule type" value="Genomic_DNA"/>
</dbReference>
<reference evidence="3" key="1">
    <citation type="journal article" date="2005" name="Nature">
        <title>The map-based sequence of the rice genome.</title>
        <authorList>
            <consortium name="International rice genome sequencing project (IRGSP)"/>
            <person name="Matsumoto T."/>
            <person name="Wu J."/>
            <person name="Kanamori H."/>
            <person name="Katayose Y."/>
            <person name="Fujisawa M."/>
            <person name="Namiki N."/>
            <person name="Mizuno H."/>
            <person name="Yamamoto K."/>
            <person name="Antonio B.A."/>
            <person name="Baba T."/>
            <person name="Sakata K."/>
            <person name="Nagamura Y."/>
            <person name="Aoki H."/>
            <person name="Arikawa K."/>
            <person name="Arita K."/>
            <person name="Bito T."/>
            <person name="Chiden Y."/>
            <person name="Fujitsuka N."/>
            <person name="Fukunaka R."/>
            <person name="Hamada M."/>
            <person name="Harada C."/>
            <person name="Hayashi A."/>
            <person name="Hijishita S."/>
            <person name="Honda M."/>
            <person name="Hosokawa S."/>
            <person name="Ichikawa Y."/>
            <person name="Idonuma A."/>
            <person name="Iijima M."/>
            <person name="Ikeda M."/>
            <person name="Ikeno M."/>
            <person name="Ito K."/>
            <person name="Ito S."/>
            <person name="Ito T."/>
            <person name="Ito Y."/>
            <person name="Ito Y."/>
            <person name="Iwabuchi A."/>
            <person name="Kamiya K."/>
            <person name="Karasawa W."/>
            <person name="Kurita K."/>
            <person name="Katagiri S."/>
            <person name="Kikuta A."/>
            <person name="Kobayashi H."/>
            <person name="Kobayashi N."/>
            <person name="Machita K."/>
            <person name="Maehara T."/>
            <person name="Masukawa M."/>
            <person name="Mizubayashi T."/>
            <person name="Mukai Y."/>
            <person name="Nagasaki H."/>
            <person name="Nagata Y."/>
            <person name="Naito S."/>
            <person name="Nakashima M."/>
            <person name="Nakama Y."/>
            <person name="Nakamichi Y."/>
            <person name="Nakamura M."/>
            <person name="Meguro A."/>
            <person name="Negishi M."/>
            <person name="Ohta I."/>
            <person name="Ohta T."/>
            <person name="Okamoto M."/>
            <person name="Ono N."/>
            <person name="Saji S."/>
            <person name="Sakaguchi M."/>
            <person name="Sakai K."/>
            <person name="Shibata M."/>
            <person name="Shimokawa T."/>
            <person name="Song J."/>
            <person name="Takazaki Y."/>
            <person name="Terasawa K."/>
            <person name="Tsugane M."/>
            <person name="Tsuji K."/>
            <person name="Ueda S."/>
            <person name="Waki K."/>
            <person name="Yamagata H."/>
            <person name="Yamamoto M."/>
            <person name="Yamamoto S."/>
            <person name="Yamane H."/>
            <person name="Yoshiki S."/>
            <person name="Yoshihara R."/>
            <person name="Yukawa K."/>
            <person name="Zhong H."/>
            <person name="Yano M."/>
            <person name="Yuan Q."/>
            <person name="Ouyang S."/>
            <person name="Liu J."/>
            <person name="Jones K.M."/>
            <person name="Gansberger K."/>
            <person name="Moffat K."/>
            <person name="Hill J."/>
            <person name="Bera J."/>
            <person name="Fadrosh D."/>
            <person name="Jin S."/>
            <person name="Johri S."/>
            <person name="Kim M."/>
            <person name="Overton L."/>
            <person name="Reardon M."/>
            <person name="Tsitrin T."/>
            <person name="Vuong H."/>
            <person name="Weaver B."/>
            <person name="Ciecko A."/>
            <person name="Tallon L."/>
            <person name="Jackson J."/>
            <person name="Pai G."/>
            <person name="Aken S.V."/>
            <person name="Utterback T."/>
            <person name="Reidmuller S."/>
            <person name="Feldblyum T."/>
            <person name="Hsiao J."/>
            <person name="Zismann V."/>
            <person name="Iobst S."/>
            <person name="de Vazeille A.R."/>
            <person name="Buell C.R."/>
            <person name="Ying K."/>
            <person name="Li Y."/>
            <person name="Lu T."/>
            <person name="Huang Y."/>
            <person name="Zhao Q."/>
            <person name="Feng Q."/>
            <person name="Zhang L."/>
            <person name="Zhu J."/>
            <person name="Weng Q."/>
            <person name="Mu J."/>
            <person name="Lu Y."/>
            <person name="Fan D."/>
            <person name="Liu Y."/>
            <person name="Guan J."/>
            <person name="Zhang Y."/>
            <person name="Yu S."/>
            <person name="Liu X."/>
            <person name="Zhang Y."/>
            <person name="Hong G."/>
            <person name="Han B."/>
            <person name="Choisne N."/>
            <person name="Demange N."/>
            <person name="Orjeda G."/>
            <person name="Samain S."/>
            <person name="Cattolico L."/>
            <person name="Pelletier E."/>
            <person name="Couloux A."/>
            <person name="Segurens B."/>
            <person name="Wincker P."/>
            <person name="D'Hont A."/>
            <person name="Scarpelli C."/>
            <person name="Weissenbach J."/>
            <person name="Salanoubat M."/>
            <person name="Quetier F."/>
            <person name="Yu Y."/>
            <person name="Kim H.R."/>
            <person name="Rambo T."/>
            <person name="Currie J."/>
            <person name="Collura K."/>
            <person name="Luo M."/>
            <person name="Yang T."/>
            <person name="Ammiraju J.S.S."/>
            <person name="Engler F."/>
            <person name="Soderlund C."/>
            <person name="Wing R.A."/>
            <person name="Palmer L.E."/>
            <person name="de la Bastide M."/>
            <person name="Spiegel L."/>
            <person name="Nascimento L."/>
            <person name="Zutavern T."/>
            <person name="O'Shaughnessy A."/>
            <person name="Dike S."/>
            <person name="Dedhia N."/>
            <person name="Preston R."/>
            <person name="Balija V."/>
            <person name="McCombie W.R."/>
            <person name="Chow T."/>
            <person name="Chen H."/>
            <person name="Chung M."/>
            <person name="Chen C."/>
            <person name="Shaw J."/>
            <person name="Wu H."/>
            <person name="Hsiao K."/>
            <person name="Chao Y."/>
            <person name="Chu M."/>
            <person name="Cheng C."/>
            <person name="Hour A."/>
            <person name="Lee P."/>
            <person name="Lin S."/>
            <person name="Lin Y."/>
            <person name="Liou J."/>
            <person name="Liu S."/>
            <person name="Hsing Y."/>
            <person name="Raghuvanshi S."/>
            <person name="Mohanty A."/>
            <person name="Bharti A.K."/>
            <person name="Gaur A."/>
            <person name="Gupta V."/>
            <person name="Kumar D."/>
            <person name="Ravi V."/>
            <person name="Vij S."/>
            <person name="Kapur A."/>
            <person name="Khurana P."/>
            <person name="Khurana P."/>
            <person name="Khurana J.P."/>
            <person name="Tyagi A.K."/>
            <person name="Gaikwad K."/>
            <person name="Singh A."/>
            <person name="Dalal V."/>
            <person name="Srivastava S."/>
            <person name="Dixit A."/>
            <person name="Pal A.K."/>
            <person name="Ghazi I.A."/>
            <person name="Yadav M."/>
            <person name="Pandit A."/>
            <person name="Bhargava A."/>
            <person name="Sureshbabu K."/>
            <person name="Batra K."/>
            <person name="Sharma T.R."/>
            <person name="Mohapatra T."/>
            <person name="Singh N.K."/>
            <person name="Messing J."/>
            <person name="Nelson A.B."/>
            <person name="Fuks G."/>
            <person name="Kavchok S."/>
            <person name="Keizer G."/>
            <person name="Linton E."/>
            <person name="Llaca V."/>
            <person name="Song R."/>
            <person name="Tanyolac B."/>
            <person name="Young S."/>
            <person name="Ho-Il K."/>
            <person name="Hahn J.H."/>
            <person name="Sangsakoo G."/>
            <person name="Vanavichit A."/>
            <person name="de Mattos Luiz.A.T."/>
            <person name="Zimmer P.D."/>
            <person name="Malone G."/>
            <person name="Dellagostin O."/>
            <person name="de Oliveira A.C."/>
            <person name="Bevan M."/>
            <person name="Bancroft I."/>
            <person name="Minx P."/>
            <person name="Cordum H."/>
            <person name="Wilson R."/>
            <person name="Cheng Z."/>
            <person name="Jin W."/>
            <person name="Jiang J."/>
            <person name="Leong S.A."/>
            <person name="Iwama H."/>
            <person name="Gojobori T."/>
            <person name="Itoh T."/>
            <person name="Niimura Y."/>
            <person name="Fujii Y."/>
            <person name="Habara T."/>
            <person name="Sakai H."/>
            <person name="Sato Y."/>
            <person name="Wilson G."/>
            <person name="Kumar K."/>
            <person name="McCouch S."/>
            <person name="Juretic N."/>
            <person name="Hoen D."/>
            <person name="Wright S."/>
            <person name="Bruskiewich R."/>
            <person name="Bureau T."/>
            <person name="Miyao A."/>
            <person name="Hirochika H."/>
            <person name="Nishikawa T."/>
            <person name="Kadowaki K."/>
            <person name="Sugiura M."/>
            <person name="Burr B."/>
            <person name="Sasaki T."/>
        </authorList>
    </citation>
    <scope>NUCLEOTIDE SEQUENCE [LARGE SCALE GENOMIC DNA]</scope>
    <source>
        <strain evidence="3">cv. Nipponbare</strain>
    </source>
</reference>